<dbReference type="Pfam" id="PF13472">
    <property type="entry name" value="Lipase_GDSL_2"/>
    <property type="match status" value="1"/>
</dbReference>
<dbReference type="InterPro" id="IPR013830">
    <property type="entry name" value="SGNH_hydro"/>
</dbReference>
<evidence type="ECO:0000313" key="3">
    <source>
        <dbReference type="Proteomes" id="UP000464054"/>
    </source>
</evidence>
<sequence length="712" mass="78128">MANLPESPEWTAGVYQIERNDPVGGGPDGTANKPLRDLANRTRWLYQKFNTAFDGLGWIQLGIWEIGLEISLPTQIVNYQGSWYRYAGNLDEPHVISGASPDDDGNWINVNVGDVALRSELAAPTGFLMVGGLQVIRLTLANAKTFERFIDGQRVYLTDVGYTFVYKSSRNIILGHAGSEITSDDELHKLVSNGGMLEFDDYDKLNELENLSYTQYQAKLRTNKPIKMISYGDSITWAQGPGGGQMSVTYPAVIAEVMSSLTQSVWTSQNQAHAGDTALVHYIRTINDGLDGDISTIMLGINDIKAATNNGNVPENVDGDSLYSGKNFSVVMRKFVARELLRRRCVVLLGTTQFVGGANISPMGNLTEGYVSWVYDSAVKSVANEFGCMFIDTKRDVIRQYGLSESAFDGVHLREEFLSIMGKKLAAVFMQQDYKRPCVMRQGSVVLPHIFYAPVSSNVTLKRNEFTNGTSPPFLGAADDPEAVGVMLPNDPVGGAVTIAVYIKDDNSLIFPSFHAKGPWMVDMILNNGERQPLYPSNVEIPTILQDPDYIVSRRSISGDTSKNRATERFSQLATAGYLHVTTAGWHMITFASGQNAGPVSLEGLICDSWSNVKNNDINGGVVGTLFRRGSSNMVTGFVTGCTTEAVGQFNISMANLVTDNYRVDVEYTEDASFIIHRVVFKTTNSFRILFYNAANALINPTSFRVTVIGGL</sequence>
<organism evidence="2 3">
    <name type="scientific">Pectobacterium parvum</name>
    <dbReference type="NCBI Taxonomy" id="2778550"/>
    <lineage>
        <taxon>Bacteria</taxon>
        <taxon>Pseudomonadati</taxon>
        <taxon>Pseudomonadota</taxon>
        <taxon>Gammaproteobacteria</taxon>
        <taxon>Enterobacterales</taxon>
        <taxon>Pectobacteriaceae</taxon>
        <taxon>Pectobacterium</taxon>
    </lineage>
</organism>
<dbReference type="Gene3D" id="2.10.10.80">
    <property type="match status" value="1"/>
</dbReference>
<evidence type="ECO:0000259" key="1">
    <source>
        <dbReference type="Pfam" id="PF13472"/>
    </source>
</evidence>
<dbReference type="Gene3D" id="3.40.50.1110">
    <property type="entry name" value="SGNH hydrolase"/>
    <property type="match status" value="1"/>
</dbReference>
<feature type="domain" description="SGNH hydrolase-type esterase" evidence="1">
    <location>
        <begin position="231"/>
        <end position="415"/>
    </location>
</feature>
<protein>
    <submittedName>
        <fullName evidence="2">SGNH/GDSL hydrolase family protein</fullName>
    </submittedName>
</protein>
<evidence type="ECO:0000313" key="2">
    <source>
        <dbReference type="EMBL" id="QHQ24879.1"/>
    </source>
</evidence>
<keyword evidence="2" id="KW-0378">Hydrolase</keyword>
<reference evidence="3" key="1">
    <citation type="submission" date="2019-11" db="EMBL/GenBank/DDBJ databases">
        <authorList>
            <person name="Jee S."/>
        </authorList>
    </citation>
    <scope>NUCLEOTIDE SEQUENCE [LARGE SCALE GENOMIC DNA]</scope>
    <source>
        <strain evidence="3">PZ1</strain>
    </source>
</reference>
<name>A0AAP9IJ32_9GAMM</name>
<gene>
    <name evidence="2" type="ORF">GMX10_13025</name>
</gene>
<dbReference type="Proteomes" id="UP000464054">
    <property type="component" value="Chromosome"/>
</dbReference>
<dbReference type="AlphaFoldDB" id="A0AAP9IJ32"/>
<dbReference type="EMBL" id="CP046377">
    <property type="protein sequence ID" value="QHQ24879.1"/>
    <property type="molecule type" value="Genomic_DNA"/>
</dbReference>
<proteinExistence type="predicted"/>
<dbReference type="GO" id="GO:0016788">
    <property type="term" value="F:hydrolase activity, acting on ester bonds"/>
    <property type="evidence" value="ECO:0007669"/>
    <property type="project" value="UniProtKB-ARBA"/>
</dbReference>
<dbReference type="InterPro" id="IPR036514">
    <property type="entry name" value="SGNH_hydro_sf"/>
</dbReference>
<accession>A0AAP9IJ32</accession>
<dbReference type="RefSeq" id="WP_161546862.1">
    <property type="nucleotide sequence ID" value="NZ_CP046377.1"/>
</dbReference>
<dbReference type="SUPFAM" id="SSF52266">
    <property type="entry name" value="SGNH hydrolase"/>
    <property type="match status" value="1"/>
</dbReference>